<accession>A0ABN7WIZ7</accession>
<proteinExistence type="predicted"/>
<reference evidence="2 3" key="1">
    <citation type="submission" date="2021-06" db="EMBL/GenBank/DDBJ databases">
        <authorList>
            <person name="Kallberg Y."/>
            <person name="Tangrot J."/>
            <person name="Rosling A."/>
        </authorList>
    </citation>
    <scope>NUCLEOTIDE SEQUENCE [LARGE SCALE GENOMIC DNA]</scope>
    <source>
        <strain evidence="2 3">120-4 pot B 10/14</strain>
    </source>
</reference>
<evidence type="ECO:0000313" key="2">
    <source>
        <dbReference type="EMBL" id="CAG8831787.1"/>
    </source>
</evidence>
<sequence length="179" mass="18927">VTIVTCPLRLVIVVPPLTIYIFHGSYRQGINAKGLLKQLLNLCPHNLDRCDNKCVNTTSDINNCGCCGNVCNAQYICKKGECTCDTPSICGKRSHCTGSCYCSSTTEGKRACTTAPKLITKCSCSKNCTDGNVCVTNTCVGSICLPLCPSSAPTTPSSESADTSSVNSDQSSDNATKIY</sequence>
<dbReference type="EMBL" id="CAJVQB010044292">
    <property type="protein sequence ID" value="CAG8831787.1"/>
    <property type="molecule type" value="Genomic_DNA"/>
</dbReference>
<feature type="compositionally biased region" description="Low complexity" evidence="1">
    <location>
        <begin position="156"/>
        <end position="165"/>
    </location>
</feature>
<feature type="non-terminal residue" evidence="2">
    <location>
        <position position="1"/>
    </location>
</feature>
<protein>
    <submittedName>
        <fullName evidence="2">44323_t:CDS:1</fullName>
    </submittedName>
</protein>
<comment type="caution">
    <text evidence="2">The sequence shown here is derived from an EMBL/GenBank/DDBJ whole genome shotgun (WGS) entry which is preliminary data.</text>
</comment>
<evidence type="ECO:0000256" key="1">
    <source>
        <dbReference type="SAM" id="MobiDB-lite"/>
    </source>
</evidence>
<name>A0ABN7WIZ7_GIGMA</name>
<evidence type="ECO:0000313" key="3">
    <source>
        <dbReference type="Proteomes" id="UP000789901"/>
    </source>
</evidence>
<keyword evidence="3" id="KW-1185">Reference proteome</keyword>
<dbReference type="Proteomes" id="UP000789901">
    <property type="component" value="Unassembled WGS sequence"/>
</dbReference>
<feature type="compositionally biased region" description="Polar residues" evidence="1">
    <location>
        <begin position="166"/>
        <end position="179"/>
    </location>
</feature>
<organism evidence="2 3">
    <name type="scientific">Gigaspora margarita</name>
    <dbReference type="NCBI Taxonomy" id="4874"/>
    <lineage>
        <taxon>Eukaryota</taxon>
        <taxon>Fungi</taxon>
        <taxon>Fungi incertae sedis</taxon>
        <taxon>Mucoromycota</taxon>
        <taxon>Glomeromycotina</taxon>
        <taxon>Glomeromycetes</taxon>
        <taxon>Diversisporales</taxon>
        <taxon>Gigasporaceae</taxon>
        <taxon>Gigaspora</taxon>
    </lineage>
</organism>
<gene>
    <name evidence="2" type="ORF">GMARGA_LOCUS30785</name>
</gene>
<feature type="region of interest" description="Disordered" evidence="1">
    <location>
        <begin position="156"/>
        <end position="179"/>
    </location>
</feature>